<sequence>MFTVLNFPVASPPRRRDTRPAHVPKQEAPRPDAVPAEEPTELFLTEFLRILSKQTGEDFMRHADIFVDFGVTERVQFQRLYEKPMLMEKISKRLRDTGRLKVWAISNIEEFIVEYFSGNSGAVKA</sequence>
<proteinExistence type="predicted"/>
<evidence type="ECO:0000313" key="2">
    <source>
        <dbReference type="Proteomes" id="UP001148662"/>
    </source>
</evidence>
<evidence type="ECO:0000313" key="1">
    <source>
        <dbReference type="EMBL" id="KAJ3541058.1"/>
    </source>
</evidence>
<dbReference type="Proteomes" id="UP001148662">
    <property type="component" value="Unassembled WGS sequence"/>
</dbReference>
<reference evidence="1" key="1">
    <citation type="submission" date="2022-07" db="EMBL/GenBank/DDBJ databases">
        <title>Genome Sequence of Phlebia brevispora.</title>
        <authorList>
            <person name="Buettner E."/>
        </authorList>
    </citation>
    <scope>NUCLEOTIDE SEQUENCE</scope>
    <source>
        <strain evidence="1">MPL23</strain>
    </source>
</reference>
<protein>
    <submittedName>
        <fullName evidence="1">Uncharacterized protein</fullName>
    </submittedName>
</protein>
<organism evidence="1 2">
    <name type="scientific">Phlebia brevispora</name>
    <dbReference type="NCBI Taxonomy" id="194682"/>
    <lineage>
        <taxon>Eukaryota</taxon>
        <taxon>Fungi</taxon>
        <taxon>Dikarya</taxon>
        <taxon>Basidiomycota</taxon>
        <taxon>Agaricomycotina</taxon>
        <taxon>Agaricomycetes</taxon>
        <taxon>Polyporales</taxon>
        <taxon>Meruliaceae</taxon>
        <taxon>Phlebia</taxon>
    </lineage>
</organism>
<keyword evidence="2" id="KW-1185">Reference proteome</keyword>
<gene>
    <name evidence="1" type="ORF">NM688_g6138</name>
</gene>
<dbReference type="EMBL" id="JANHOG010001221">
    <property type="protein sequence ID" value="KAJ3541058.1"/>
    <property type="molecule type" value="Genomic_DNA"/>
</dbReference>
<name>A0ACC1SJM0_9APHY</name>
<comment type="caution">
    <text evidence="1">The sequence shown here is derived from an EMBL/GenBank/DDBJ whole genome shotgun (WGS) entry which is preliminary data.</text>
</comment>
<accession>A0ACC1SJM0</accession>